<protein>
    <submittedName>
        <fullName evidence="1">Uncharacterized protein</fullName>
    </submittedName>
</protein>
<name>A0ABQ4N9A8_9BACL</name>
<dbReference type="Proteomes" id="UP000680304">
    <property type="component" value="Unassembled WGS sequence"/>
</dbReference>
<keyword evidence="2" id="KW-1185">Reference proteome</keyword>
<evidence type="ECO:0000313" key="2">
    <source>
        <dbReference type="Proteomes" id="UP000680304"/>
    </source>
</evidence>
<organism evidence="1 2">
    <name type="scientific">Paenibacillus cisolokensis</name>
    <dbReference type="NCBI Taxonomy" id="1658519"/>
    <lineage>
        <taxon>Bacteria</taxon>
        <taxon>Bacillati</taxon>
        <taxon>Bacillota</taxon>
        <taxon>Bacilli</taxon>
        <taxon>Bacillales</taxon>
        <taxon>Paenibacillaceae</taxon>
        <taxon>Paenibacillus</taxon>
    </lineage>
</organism>
<comment type="caution">
    <text evidence="1">The sequence shown here is derived from an EMBL/GenBank/DDBJ whole genome shotgun (WGS) entry which is preliminary data.</text>
</comment>
<reference evidence="1 2" key="1">
    <citation type="submission" date="2021-04" db="EMBL/GenBank/DDBJ databases">
        <title>Draft genome sequence of Paenibacillus cisolokensis, LC2-13A.</title>
        <authorList>
            <person name="Uke A."/>
            <person name="Chhe C."/>
            <person name="Baramee S."/>
            <person name="Kosugi A."/>
        </authorList>
    </citation>
    <scope>NUCLEOTIDE SEQUENCE [LARGE SCALE GENOMIC DNA]</scope>
    <source>
        <strain evidence="1 2">LC2-13A</strain>
    </source>
</reference>
<proteinExistence type="predicted"/>
<evidence type="ECO:0000313" key="1">
    <source>
        <dbReference type="EMBL" id="GIQ64775.1"/>
    </source>
</evidence>
<gene>
    <name evidence="1" type="ORF">PACILC2_33430</name>
</gene>
<sequence>MAASTYSLVTLDLGAYWDNAATVCSLRRADARMLVTTGALSHFQEDGKRWIGQVSPLFGIPPQAYEAIIIHPPWKNGGYSVKDICKEMGLTRIGELRLTESLFSQLDSGRIEEWLRSDEQGRKAMRETADAILGRYGIARRQAAGSQPWYRKLLAYRNGAGS</sequence>
<dbReference type="EMBL" id="BOVJ01000106">
    <property type="protein sequence ID" value="GIQ64775.1"/>
    <property type="molecule type" value="Genomic_DNA"/>
</dbReference>
<accession>A0ABQ4N9A8</accession>